<dbReference type="RefSeq" id="XP_033575133.1">
    <property type="nucleotide sequence ID" value="XM_033722813.1"/>
</dbReference>
<evidence type="ECO:0000313" key="2">
    <source>
        <dbReference type="Proteomes" id="UP000504636"/>
    </source>
</evidence>
<dbReference type="EMBL" id="MU003703">
    <property type="protein sequence ID" value="KAF2808169.1"/>
    <property type="molecule type" value="Genomic_DNA"/>
</dbReference>
<sequence length="127" mass="14022">MDILHASIRTPPIHALLLYGCVCLGCLKQTEALGQMSSFDTSDQKLVLLASLLSPYYVLVTAWSPSSSHKMRGWMSFPDTSNWMPQLALLATGLPVLGVPQQLQNSWEGCYSSTLQIRPYCYVLAKA</sequence>
<dbReference type="AlphaFoldDB" id="A0A6A6YHW3"/>
<keyword evidence="2" id="KW-1185">Reference proteome</keyword>
<reference evidence="3" key="3">
    <citation type="submission" date="2025-04" db="UniProtKB">
        <authorList>
            <consortium name="RefSeq"/>
        </authorList>
    </citation>
    <scope>IDENTIFICATION</scope>
    <source>
        <strain evidence="3">CBS 304.34</strain>
    </source>
</reference>
<dbReference type="GeneID" id="54463706"/>
<gene>
    <name evidence="1 3" type="ORF">BDZ99DRAFT_48710</name>
</gene>
<name>A0A6A6YHW3_9PEZI</name>
<evidence type="ECO:0000313" key="3">
    <source>
        <dbReference type="RefSeq" id="XP_033575133.1"/>
    </source>
</evidence>
<evidence type="ECO:0000313" key="1">
    <source>
        <dbReference type="EMBL" id="KAF2808169.1"/>
    </source>
</evidence>
<reference evidence="3" key="2">
    <citation type="submission" date="2020-04" db="EMBL/GenBank/DDBJ databases">
        <authorList>
            <consortium name="NCBI Genome Project"/>
        </authorList>
    </citation>
    <scope>NUCLEOTIDE SEQUENCE</scope>
    <source>
        <strain evidence="3">CBS 304.34</strain>
    </source>
</reference>
<protein>
    <submittedName>
        <fullName evidence="1 3">Uncharacterized protein</fullName>
    </submittedName>
</protein>
<proteinExistence type="predicted"/>
<reference evidence="1 3" key="1">
    <citation type="journal article" date="2020" name="Stud. Mycol.">
        <title>101 Dothideomycetes genomes: a test case for predicting lifestyles and emergence of pathogens.</title>
        <authorList>
            <person name="Haridas S."/>
            <person name="Albert R."/>
            <person name="Binder M."/>
            <person name="Bloem J."/>
            <person name="Labutti K."/>
            <person name="Salamov A."/>
            <person name="Andreopoulos B."/>
            <person name="Baker S."/>
            <person name="Barry K."/>
            <person name="Bills G."/>
            <person name="Bluhm B."/>
            <person name="Cannon C."/>
            <person name="Castanera R."/>
            <person name="Culley D."/>
            <person name="Daum C."/>
            <person name="Ezra D."/>
            <person name="Gonzalez J."/>
            <person name="Henrissat B."/>
            <person name="Kuo A."/>
            <person name="Liang C."/>
            <person name="Lipzen A."/>
            <person name="Lutzoni F."/>
            <person name="Magnuson J."/>
            <person name="Mondo S."/>
            <person name="Nolan M."/>
            <person name="Ohm R."/>
            <person name="Pangilinan J."/>
            <person name="Park H.-J."/>
            <person name="Ramirez L."/>
            <person name="Alfaro M."/>
            <person name="Sun H."/>
            <person name="Tritt A."/>
            <person name="Yoshinaga Y."/>
            <person name="Zwiers L.-H."/>
            <person name="Turgeon B."/>
            <person name="Goodwin S."/>
            <person name="Spatafora J."/>
            <person name="Crous P."/>
            <person name="Grigoriev I."/>
        </authorList>
    </citation>
    <scope>NUCLEOTIDE SEQUENCE</scope>
    <source>
        <strain evidence="1 3">CBS 304.34</strain>
    </source>
</reference>
<organism evidence="1">
    <name type="scientific">Mytilinidion resinicola</name>
    <dbReference type="NCBI Taxonomy" id="574789"/>
    <lineage>
        <taxon>Eukaryota</taxon>
        <taxon>Fungi</taxon>
        <taxon>Dikarya</taxon>
        <taxon>Ascomycota</taxon>
        <taxon>Pezizomycotina</taxon>
        <taxon>Dothideomycetes</taxon>
        <taxon>Pleosporomycetidae</taxon>
        <taxon>Mytilinidiales</taxon>
        <taxon>Mytilinidiaceae</taxon>
        <taxon>Mytilinidion</taxon>
    </lineage>
</organism>
<accession>A0A6A6YHW3</accession>
<dbReference type="Proteomes" id="UP000504636">
    <property type="component" value="Unplaced"/>
</dbReference>